<proteinExistence type="inferred from homology"/>
<dbReference type="InterPro" id="IPR001492">
    <property type="entry name" value="Flagellin"/>
</dbReference>
<dbReference type="InterPro" id="IPR001029">
    <property type="entry name" value="Flagellin_N"/>
</dbReference>
<feature type="domain" description="Flagellin N-terminal" evidence="5">
    <location>
        <begin position="4"/>
        <end position="140"/>
    </location>
</feature>
<sequence length="389" mass="40666">MITINTNTTAMVAQSNLNNTQSGLNASMLKLSTGLRINSASDDAAGMQISNRMETQINGLNVAQRNANDAVSMAQTAEGAMTEVTDMLNRMRDLSLQAANDTNTTKDRAAMQKEMDALATEITRVAEKTEFAGIDLLSGTDGSKGSEKTFSFQVGANANETIEFSLTNVDAESLEVAGKDYTVAAAKNSEATANDTNGNITIEVGAAGGDDDITISVAGKTEAEVKSEVAKALGTDESKIAYTAGTSTSKQKLEILSGAVLSVDAQKIKAGDGANTATSVSTGVVSTTKGLNISSRGNANAAVEALDKALASIDDQRAHLGATQNRLESTIDNLSNITTNMTASQSRIKNVDFAKETTNMTSKQMMMQAGSTVLSQAKQMPQYAAQLLR</sequence>
<dbReference type="Gene3D" id="6.10.10.10">
    <property type="entry name" value="Flagellar export chaperone, C-terminal domain"/>
    <property type="match status" value="1"/>
</dbReference>
<organism evidence="7 8">
    <name type="scientific">Parendozoicomonas callyspongiae</name>
    <dbReference type="NCBI Taxonomy" id="2942213"/>
    <lineage>
        <taxon>Bacteria</taxon>
        <taxon>Pseudomonadati</taxon>
        <taxon>Pseudomonadota</taxon>
        <taxon>Gammaproteobacteria</taxon>
        <taxon>Oceanospirillales</taxon>
        <taxon>Endozoicomonadaceae</taxon>
        <taxon>Parendozoicomonas</taxon>
    </lineage>
</organism>
<gene>
    <name evidence="7" type="ORF">M3P05_09120</name>
</gene>
<reference evidence="7 8" key="1">
    <citation type="submission" date="2022-05" db="EMBL/GenBank/DDBJ databases">
        <authorList>
            <person name="Park J.-S."/>
        </authorList>
    </citation>
    <scope>NUCLEOTIDE SEQUENCE [LARGE SCALE GENOMIC DNA]</scope>
    <source>
        <strain evidence="7 8">2012CJ34-2</strain>
    </source>
</reference>
<dbReference type="Proteomes" id="UP001203338">
    <property type="component" value="Unassembled WGS sequence"/>
</dbReference>
<comment type="caution">
    <text evidence="7">The sequence shown here is derived from an EMBL/GenBank/DDBJ whole genome shotgun (WGS) entry which is preliminary data.</text>
</comment>
<name>A0ABT0PFD6_9GAMM</name>
<dbReference type="RefSeq" id="WP_249699243.1">
    <property type="nucleotide sequence ID" value="NZ_JAMFLX010000010.1"/>
</dbReference>
<dbReference type="InterPro" id="IPR046358">
    <property type="entry name" value="Flagellin_C"/>
</dbReference>
<dbReference type="PANTHER" id="PTHR42792:SF2">
    <property type="entry name" value="FLAGELLIN"/>
    <property type="match status" value="1"/>
</dbReference>
<evidence type="ECO:0000256" key="2">
    <source>
        <dbReference type="ARBA" id="ARBA00022525"/>
    </source>
</evidence>
<comment type="similarity">
    <text evidence="1 4">Belongs to the bacterial flagellin family.</text>
</comment>
<dbReference type="EMBL" id="JAMFLX010000010">
    <property type="protein sequence ID" value="MCL6270092.1"/>
    <property type="molecule type" value="Genomic_DNA"/>
</dbReference>
<evidence type="ECO:0000259" key="5">
    <source>
        <dbReference type="Pfam" id="PF00669"/>
    </source>
</evidence>
<dbReference type="Gene3D" id="3.30.70.2120">
    <property type="match status" value="1"/>
</dbReference>
<dbReference type="PANTHER" id="PTHR42792">
    <property type="entry name" value="FLAGELLIN"/>
    <property type="match status" value="1"/>
</dbReference>
<comment type="subcellular location">
    <subcellularLocation>
        <location evidence="4">Secreted</location>
    </subcellularLocation>
    <subcellularLocation>
        <location evidence="4">Bacterial flagellum</location>
    </subcellularLocation>
</comment>
<keyword evidence="7" id="KW-0969">Cilium</keyword>
<keyword evidence="2 4" id="KW-0964">Secreted</keyword>
<dbReference type="InterPro" id="IPR042187">
    <property type="entry name" value="Flagellin_C_sub2"/>
</dbReference>
<dbReference type="Pfam" id="PF00669">
    <property type="entry name" value="Flagellin_N"/>
    <property type="match status" value="1"/>
</dbReference>
<dbReference type="Pfam" id="PF00700">
    <property type="entry name" value="Flagellin_C"/>
    <property type="match status" value="1"/>
</dbReference>
<protein>
    <recommendedName>
        <fullName evidence="4">Flagellin</fullName>
    </recommendedName>
</protein>
<evidence type="ECO:0000256" key="3">
    <source>
        <dbReference type="ARBA" id="ARBA00023143"/>
    </source>
</evidence>
<evidence type="ECO:0000259" key="6">
    <source>
        <dbReference type="Pfam" id="PF00700"/>
    </source>
</evidence>
<comment type="function">
    <text evidence="4">Flagellin is the subunit protein which polymerizes to form the filaments of bacterial flagella.</text>
</comment>
<evidence type="ECO:0000313" key="8">
    <source>
        <dbReference type="Proteomes" id="UP001203338"/>
    </source>
</evidence>
<accession>A0ABT0PFD6</accession>
<evidence type="ECO:0000256" key="4">
    <source>
        <dbReference type="RuleBase" id="RU362073"/>
    </source>
</evidence>
<evidence type="ECO:0000256" key="1">
    <source>
        <dbReference type="ARBA" id="ARBA00005709"/>
    </source>
</evidence>
<keyword evidence="3 4" id="KW-0975">Bacterial flagellum</keyword>
<dbReference type="SUPFAM" id="SSF64518">
    <property type="entry name" value="Phase 1 flagellin"/>
    <property type="match status" value="1"/>
</dbReference>
<keyword evidence="8" id="KW-1185">Reference proteome</keyword>
<keyword evidence="7" id="KW-0282">Flagellum</keyword>
<dbReference type="PRINTS" id="PR00207">
    <property type="entry name" value="FLAGELLIN"/>
</dbReference>
<dbReference type="Gene3D" id="1.20.1330.10">
    <property type="entry name" value="f41 fragment of flagellin, N-terminal domain"/>
    <property type="match status" value="1"/>
</dbReference>
<feature type="domain" description="Flagellin C-terminal" evidence="6">
    <location>
        <begin position="304"/>
        <end position="388"/>
    </location>
</feature>
<evidence type="ECO:0000313" key="7">
    <source>
        <dbReference type="EMBL" id="MCL6270092.1"/>
    </source>
</evidence>
<keyword evidence="7" id="KW-0966">Cell projection</keyword>